<accession>A0A2T0YAQ8</accession>
<dbReference type="Proteomes" id="UP000238217">
    <property type="component" value="Unassembled WGS sequence"/>
</dbReference>
<dbReference type="EMBL" id="PVTY01000032">
    <property type="protein sequence ID" value="PRZ11752.1"/>
    <property type="molecule type" value="Genomic_DNA"/>
</dbReference>
<keyword evidence="2" id="KW-1185">Reference proteome</keyword>
<evidence type="ECO:0000313" key="1">
    <source>
        <dbReference type="EMBL" id="PRZ11752.1"/>
    </source>
</evidence>
<proteinExistence type="predicted"/>
<name>A0A2T0YAQ8_9MICC</name>
<gene>
    <name evidence="1" type="ORF">BCL67_1323</name>
</gene>
<comment type="caution">
    <text evidence="1">The sequence shown here is derived from an EMBL/GenBank/DDBJ whole genome shotgun (WGS) entry which is preliminary data.</text>
</comment>
<sequence>MQHGICKSRSPVDLKTVPVPWLWDTLRPQSFDRRTIDESVYHKLSPLIRLTYAVRF</sequence>
<reference evidence="1 2" key="1">
    <citation type="submission" date="2018-03" db="EMBL/GenBank/DDBJ databases">
        <title>Comparative analysis of microorganisms from saline springs in Andes Mountain Range, Colombia.</title>
        <authorList>
            <person name="Rubin E."/>
        </authorList>
    </citation>
    <scope>NUCLEOTIDE SEQUENCE [LARGE SCALE GENOMIC DNA]</scope>
    <source>
        <strain evidence="1 2">CG 35</strain>
    </source>
</reference>
<organism evidence="1 2">
    <name type="scientific">Nesterenkonia sandarakina</name>
    <dbReference type="NCBI Taxonomy" id="272918"/>
    <lineage>
        <taxon>Bacteria</taxon>
        <taxon>Bacillati</taxon>
        <taxon>Actinomycetota</taxon>
        <taxon>Actinomycetes</taxon>
        <taxon>Micrococcales</taxon>
        <taxon>Micrococcaceae</taxon>
        <taxon>Nesterenkonia</taxon>
    </lineage>
</organism>
<dbReference type="AlphaFoldDB" id="A0A2T0YAQ8"/>
<evidence type="ECO:0000313" key="2">
    <source>
        <dbReference type="Proteomes" id="UP000238217"/>
    </source>
</evidence>
<protein>
    <submittedName>
        <fullName evidence="1">Uncharacterized protein</fullName>
    </submittedName>
</protein>